<reference evidence="3" key="1">
    <citation type="submission" date="2018-11" db="EMBL/GenBank/DDBJ databases">
        <authorList>
            <person name="Alioto T."/>
            <person name="Alioto T."/>
        </authorList>
    </citation>
    <scope>NUCLEOTIDE SEQUENCE</scope>
</reference>
<dbReference type="AlphaFoldDB" id="A0A8B6FKR6"/>
<comment type="caution">
    <text evidence="3">The sequence shown here is derived from an EMBL/GenBank/DDBJ whole genome shotgun (WGS) entry which is preliminary data.</text>
</comment>
<organism evidence="3 4">
    <name type="scientific">Mytilus galloprovincialis</name>
    <name type="common">Mediterranean mussel</name>
    <dbReference type="NCBI Taxonomy" id="29158"/>
    <lineage>
        <taxon>Eukaryota</taxon>
        <taxon>Metazoa</taxon>
        <taxon>Spiralia</taxon>
        <taxon>Lophotrochozoa</taxon>
        <taxon>Mollusca</taxon>
        <taxon>Bivalvia</taxon>
        <taxon>Autobranchia</taxon>
        <taxon>Pteriomorphia</taxon>
        <taxon>Mytilida</taxon>
        <taxon>Mytiloidea</taxon>
        <taxon>Mytilidae</taxon>
        <taxon>Mytilinae</taxon>
        <taxon>Mytilus</taxon>
    </lineage>
</organism>
<keyword evidence="4" id="KW-1185">Reference proteome</keyword>
<evidence type="ECO:0000313" key="3">
    <source>
        <dbReference type="EMBL" id="VDI50105.1"/>
    </source>
</evidence>
<feature type="compositionally biased region" description="Low complexity" evidence="1">
    <location>
        <begin position="368"/>
        <end position="378"/>
    </location>
</feature>
<accession>A0A8B6FKR6</accession>
<dbReference type="EMBL" id="UYJE01006910">
    <property type="protein sequence ID" value="VDI50105.1"/>
    <property type="molecule type" value="Genomic_DNA"/>
</dbReference>
<feature type="chain" id="PRO_5032856372" evidence="2">
    <location>
        <begin position="21"/>
        <end position="609"/>
    </location>
</feature>
<evidence type="ECO:0000256" key="1">
    <source>
        <dbReference type="SAM" id="MobiDB-lite"/>
    </source>
</evidence>
<proteinExistence type="predicted"/>
<gene>
    <name evidence="3" type="ORF">MGAL_10B091727</name>
</gene>
<feature type="region of interest" description="Disordered" evidence="1">
    <location>
        <begin position="478"/>
        <end position="573"/>
    </location>
</feature>
<evidence type="ECO:0000256" key="2">
    <source>
        <dbReference type="SAM" id="SignalP"/>
    </source>
</evidence>
<dbReference type="Proteomes" id="UP000596742">
    <property type="component" value="Unassembled WGS sequence"/>
</dbReference>
<dbReference type="OrthoDB" id="6106480at2759"/>
<sequence length="609" mass="67662">MRNYSLFISILITVISVAVAQVSTTTKKKGCSGYGFQIWLSCITDPCVFSNCPAFGKMATCSKEVTDDCKHCRATFSLNGRRVDHLCHTNFECPEGLPLQRCSIDPCVSTECLEPKFQGARCRGYYCGACLAEYYVEGRWQQCPNPDVKLQGDAALLLPEIQKAMIQFPTNNRRRTGSSSPLALGSCPDGSPEPECPANVCARAECPQFTTAQCVVNKCQGCKAEFYFRGQLVNCQSNKCRRNVLEMHCPDDPCKYATCPLFPAAECRPSSCGYCHPEWFVNEKQVNCFSRMPDNYQCPNGLKQQQCPRNTCRFKRCLTDADTFCRINNCGGCYAEYVNTKNEIVACEGWWTTYETKKPKELTQVEDSSTSITSASTSLPKPSTKADEAMTEAKKQMEIDALFGNLGLEVPSNSKIVSSSVNSNPMGNNPWETTDPKQRAATQNNVDLISKQTADTARPFVTSSQTLHATNINRDTIIKSPRIVPERKTEEINIPKQIDENNQKIPSKTWGNDKVKTSQSGPKPVTRSSRTREPSRPLSRNSGNVEPSKPITRNTGNKKQSKPLTSVAENREPSPMDLFRSIAIPLDSLNKGSNFRPGVPIGGFRFTRR</sequence>
<feature type="compositionally biased region" description="Basic and acidic residues" evidence="1">
    <location>
        <begin position="484"/>
        <end position="502"/>
    </location>
</feature>
<protein>
    <submittedName>
        <fullName evidence="3">Uncharacterized protein</fullName>
    </submittedName>
</protein>
<feature type="region of interest" description="Disordered" evidence="1">
    <location>
        <begin position="365"/>
        <end position="385"/>
    </location>
</feature>
<feature type="signal peptide" evidence="2">
    <location>
        <begin position="1"/>
        <end position="20"/>
    </location>
</feature>
<name>A0A8B6FKR6_MYTGA</name>
<feature type="compositionally biased region" description="Polar residues" evidence="1">
    <location>
        <begin position="541"/>
        <end position="568"/>
    </location>
</feature>
<evidence type="ECO:0000313" key="4">
    <source>
        <dbReference type="Proteomes" id="UP000596742"/>
    </source>
</evidence>
<feature type="region of interest" description="Disordered" evidence="1">
    <location>
        <begin position="419"/>
        <end position="439"/>
    </location>
</feature>
<keyword evidence="2" id="KW-0732">Signal</keyword>